<comment type="caution">
    <text evidence="7">The sequence shown here is derived from an EMBL/GenBank/DDBJ whole genome shotgun (WGS) entry which is preliminary data.</text>
</comment>
<dbReference type="CDD" id="cd02870">
    <property type="entry name" value="PseudoU_synth_RsuA_like"/>
    <property type="match status" value="1"/>
</dbReference>
<dbReference type="InterPro" id="IPR000748">
    <property type="entry name" value="PsdUridine_synth_RsuA/RluB/E/F"/>
</dbReference>
<keyword evidence="8" id="KW-1185">Reference proteome</keyword>
<accession>A0A3N5BVJ7</accession>
<keyword evidence="3 5" id="KW-0413">Isomerase</keyword>
<dbReference type="GO" id="GO:0005829">
    <property type="term" value="C:cytosol"/>
    <property type="evidence" value="ECO:0007669"/>
    <property type="project" value="UniProtKB-ARBA"/>
</dbReference>
<evidence type="ECO:0000313" key="8">
    <source>
        <dbReference type="Proteomes" id="UP000282654"/>
    </source>
</evidence>
<feature type="domain" description="RNA-binding S4" evidence="6">
    <location>
        <begin position="1"/>
        <end position="63"/>
    </location>
</feature>
<dbReference type="GO" id="GO:0000455">
    <property type="term" value="P:enzyme-directed rRNA pseudouridine synthesis"/>
    <property type="evidence" value="ECO:0007669"/>
    <property type="project" value="UniProtKB-ARBA"/>
</dbReference>
<dbReference type="AlphaFoldDB" id="A0A3N5BVJ7"/>
<gene>
    <name evidence="7" type="ORF">EDD75_0751</name>
</gene>
<evidence type="ECO:0000259" key="6">
    <source>
        <dbReference type="SMART" id="SM00363"/>
    </source>
</evidence>
<dbReference type="FunFam" id="3.30.70.1560:FF:000001">
    <property type="entry name" value="Pseudouridine synthase"/>
    <property type="match status" value="1"/>
</dbReference>
<dbReference type="InterPro" id="IPR050343">
    <property type="entry name" value="RsuA_PseudoU_synthase"/>
</dbReference>
<keyword evidence="2 4" id="KW-0694">RNA-binding</keyword>
<organism evidence="7 8">
    <name type="scientific">Thermodesulfitimonas autotrophica</name>
    <dbReference type="NCBI Taxonomy" id="1894989"/>
    <lineage>
        <taxon>Bacteria</taxon>
        <taxon>Bacillati</taxon>
        <taxon>Bacillota</taxon>
        <taxon>Clostridia</taxon>
        <taxon>Thermoanaerobacterales</taxon>
        <taxon>Thermoanaerobacteraceae</taxon>
        <taxon>Thermodesulfitimonas</taxon>
    </lineage>
</organism>
<dbReference type="FunFam" id="3.10.290.10:FF:000003">
    <property type="entry name" value="Pseudouridine synthase"/>
    <property type="match status" value="1"/>
</dbReference>
<dbReference type="SMART" id="SM00363">
    <property type="entry name" value="S4"/>
    <property type="match status" value="1"/>
</dbReference>
<evidence type="ECO:0000256" key="4">
    <source>
        <dbReference type="PROSITE-ProRule" id="PRU00182"/>
    </source>
</evidence>
<dbReference type="InterPro" id="IPR002942">
    <property type="entry name" value="S4_RNA-bd"/>
</dbReference>
<dbReference type="PANTHER" id="PTHR47683:SF2">
    <property type="entry name" value="RNA-BINDING S4 DOMAIN-CONTAINING PROTEIN"/>
    <property type="match status" value="1"/>
</dbReference>
<evidence type="ECO:0000256" key="5">
    <source>
        <dbReference type="RuleBase" id="RU003887"/>
    </source>
</evidence>
<proteinExistence type="inferred from homology"/>
<evidence type="ECO:0000313" key="7">
    <source>
        <dbReference type="EMBL" id="RPF49925.1"/>
    </source>
</evidence>
<dbReference type="EC" id="5.4.99.-" evidence="5"/>
<evidence type="ECO:0000256" key="1">
    <source>
        <dbReference type="ARBA" id="ARBA00008348"/>
    </source>
</evidence>
<dbReference type="PROSITE" id="PS01149">
    <property type="entry name" value="PSI_RSU"/>
    <property type="match status" value="1"/>
</dbReference>
<dbReference type="SUPFAM" id="SSF55120">
    <property type="entry name" value="Pseudouridine synthase"/>
    <property type="match status" value="1"/>
</dbReference>
<dbReference type="Gene3D" id="3.10.290.10">
    <property type="entry name" value="RNA-binding S4 domain"/>
    <property type="match status" value="1"/>
</dbReference>
<dbReference type="Pfam" id="PF00849">
    <property type="entry name" value="PseudoU_synth_2"/>
    <property type="match status" value="1"/>
</dbReference>
<evidence type="ECO:0000256" key="3">
    <source>
        <dbReference type="ARBA" id="ARBA00023235"/>
    </source>
</evidence>
<dbReference type="Gene3D" id="3.30.70.580">
    <property type="entry name" value="Pseudouridine synthase I, catalytic domain, N-terminal subdomain"/>
    <property type="match status" value="1"/>
</dbReference>
<dbReference type="GO" id="GO:0120159">
    <property type="term" value="F:rRNA pseudouridine synthase activity"/>
    <property type="evidence" value="ECO:0007669"/>
    <property type="project" value="UniProtKB-ARBA"/>
</dbReference>
<dbReference type="PANTHER" id="PTHR47683">
    <property type="entry name" value="PSEUDOURIDINE SYNTHASE FAMILY PROTEIN-RELATED"/>
    <property type="match status" value="1"/>
</dbReference>
<dbReference type="InterPro" id="IPR018496">
    <property type="entry name" value="PsdUridine_synth_RsuA/RluB_CS"/>
</dbReference>
<dbReference type="InterPro" id="IPR036986">
    <property type="entry name" value="S4_RNA-bd_sf"/>
</dbReference>
<dbReference type="NCBIfam" id="TIGR00093">
    <property type="entry name" value="pseudouridine synthase"/>
    <property type="match status" value="1"/>
</dbReference>
<sequence length="262" mass="29456">MHKLLARAGVASRRRAEMLIKAGRIKVNGRLVARPGVKIDPARDVVEIDGRPVYLKRLLEKKRVYLAFYKPVGVVTTLYDPQGRPKVSDFLRAVPERVYPVGRLDYESEGLLLLTNDGELANRLIHPRYKVPKIYYVWVAGAIGEEAVRQLREGVLLEDGPTQPAEVTVLRRLPRRTLLQITLREGRKRQVRRMCAAVGYPVLRLKRVGIGQLRLQGLRPGAYRYLSEDEVAALREAVGLCPDYETRSKGEGESRPGKSAGG</sequence>
<dbReference type="SUPFAM" id="SSF55174">
    <property type="entry name" value="Alpha-L RNA-binding motif"/>
    <property type="match status" value="1"/>
</dbReference>
<comment type="similarity">
    <text evidence="1 5">Belongs to the pseudouridine synthase RsuA family.</text>
</comment>
<dbReference type="CDD" id="cd00165">
    <property type="entry name" value="S4"/>
    <property type="match status" value="1"/>
</dbReference>
<dbReference type="Proteomes" id="UP000282654">
    <property type="component" value="Unassembled WGS sequence"/>
</dbReference>
<dbReference type="InterPro" id="IPR042092">
    <property type="entry name" value="PsdUridine_s_RsuA/RluB/E/F_cat"/>
</dbReference>
<dbReference type="EMBL" id="RKRE01000001">
    <property type="protein sequence ID" value="RPF49925.1"/>
    <property type="molecule type" value="Genomic_DNA"/>
</dbReference>
<reference evidence="7 8" key="1">
    <citation type="submission" date="2018-11" db="EMBL/GenBank/DDBJ databases">
        <title>Genomic Encyclopedia of Type Strains, Phase IV (KMG-IV): sequencing the most valuable type-strain genomes for metagenomic binning, comparative biology and taxonomic classification.</title>
        <authorList>
            <person name="Goeker M."/>
        </authorList>
    </citation>
    <scope>NUCLEOTIDE SEQUENCE [LARGE SCALE GENOMIC DNA]</scope>
    <source>
        <strain evidence="7 8">DSM 102936</strain>
    </source>
</reference>
<dbReference type="Gene3D" id="3.30.70.1560">
    <property type="entry name" value="Alpha-L RNA-binding motif"/>
    <property type="match status" value="1"/>
</dbReference>
<dbReference type="InterPro" id="IPR020103">
    <property type="entry name" value="PsdUridine_synth_cat_dom_sf"/>
</dbReference>
<dbReference type="GO" id="GO:0003723">
    <property type="term" value="F:RNA binding"/>
    <property type="evidence" value="ECO:0007669"/>
    <property type="project" value="UniProtKB-KW"/>
</dbReference>
<evidence type="ECO:0000256" key="2">
    <source>
        <dbReference type="ARBA" id="ARBA00022884"/>
    </source>
</evidence>
<dbReference type="InterPro" id="IPR006145">
    <property type="entry name" value="PsdUridine_synth_RsuA/RluA"/>
</dbReference>
<protein>
    <recommendedName>
        <fullName evidence="5">Pseudouridine synthase</fullName>
        <ecNumber evidence="5">5.4.99.-</ecNumber>
    </recommendedName>
</protein>
<dbReference type="PROSITE" id="PS50889">
    <property type="entry name" value="S4"/>
    <property type="match status" value="1"/>
</dbReference>
<dbReference type="InterPro" id="IPR020094">
    <property type="entry name" value="TruA/RsuA/RluB/E/F_N"/>
</dbReference>
<name>A0A3N5BVJ7_9THEO</name>
<dbReference type="Pfam" id="PF01479">
    <property type="entry name" value="S4"/>
    <property type="match status" value="1"/>
</dbReference>